<protein>
    <recommendedName>
        <fullName evidence="4">DUF2878 domain-containing protein</fullName>
    </recommendedName>
</protein>
<evidence type="ECO:0000313" key="2">
    <source>
        <dbReference type="EMBL" id="QJR13738.1"/>
    </source>
</evidence>
<accession>A0A6M4H3T0</accession>
<dbReference type="RefSeq" id="WP_171160482.1">
    <property type="nucleotide sequence ID" value="NZ_CP053073.1"/>
</dbReference>
<feature type="transmembrane region" description="Helical" evidence="1">
    <location>
        <begin position="12"/>
        <end position="39"/>
    </location>
</feature>
<organism evidence="2 3">
    <name type="scientific">Usitatibacter palustris</name>
    <dbReference type="NCBI Taxonomy" id="2732487"/>
    <lineage>
        <taxon>Bacteria</taxon>
        <taxon>Pseudomonadati</taxon>
        <taxon>Pseudomonadota</taxon>
        <taxon>Betaproteobacteria</taxon>
        <taxon>Nitrosomonadales</taxon>
        <taxon>Usitatibacteraceae</taxon>
        <taxon>Usitatibacter</taxon>
    </lineage>
</organism>
<evidence type="ECO:0000313" key="3">
    <source>
        <dbReference type="Proteomes" id="UP000503096"/>
    </source>
</evidence>
<dbReference type="Proteomes" id="UP000503096">
    <property type="component" value="Chromosome"/>
</dbReference>
<keyword evidence="3" id="KW-1185">Reference proteome</keyword>
<feature type="transmembrane region" description="Helical" evidence="1">
    <location>
        <begin position="143"/>
        <end position="166"/>
    </location>
</feature>
<sequence>MALALNVVFFQLAWFACVLGAAARIPSLGLLVVAAVVTWHLARARQPRRELVMLGVAVLVGAAFETLLVQMGWVRYPEGALLEGLAPAWMVALWALFATTLNVSLRWLRARLGLAAVLGALGGPASYYAGSRLGAMELTALDAALVAIAIGWALLLPALLFAAQYFDGYAET</sequence>
<feature type="transmembrane region" description="Helical" evidence="1">
    <location>
        <begin position="112"/>
        <end position="131"/>
    </location>
</feature>
<keyword evidence="1" id="KW-1133">Transmembrane helix</keyword>
<dbReference type="InterPro" id="IPR021306">
    <property type="entry name" value="DUF2878"/>
</dbReference>
<reference evidence="2 3" key="1">
    <citation type="submission" date="2020-04" db="EMBL/GenBank/DDBJ databases">
        <title>Usitatibacter rugosus gen. nov., sp. nov. and Usitatibacter palustris sp. nov., novel members of Usitatibacteraceae fam. nov. within the order Nitrosomonadales isolated from soil.</title>
        <authorList>
            <person name="Huber K.J."/>
            <person name="Neumann-Schaal M."/>
            <person name="Geppert A."/>
            <person name="Luckner M."/>
            <person name="Wanner G."/>
            <person name="Overmann J."/>
        </authorList>
    </citation>
    <scope>NUCLEOTIDE SEQUENCE [LARGE SCALE GENOMIC DNA]</scope>
    <source>
        <strain evidence="2 3">Swamp67</strain>
    </source>
</reference>
<dbReference type="InParanoid" id="A0A6M4H3T0"/>
<proteinExistence type="predicted"/>
<feature type="transmembrane region" description="Helical" evidence="1">
    <location>
        <begin position="85"/>
        <end position="105"/>
    </location>
</feature>
<keyword evidence="1" id="KW-0812">Transmembrane</keyword>
<keyword evidence="1" id="KW-0472">Membrane</keyword>
<gene>
    <name evidence="2" type="ORF">DSM104440_00528</name>
</gene>
<evidence type="ECO:0000256" key="1">
    <source>
        <dbReference type="SAM" id="Phobius"/>
    </source>
</evidence>
<dbReference type="AlphaFoldDB" id="A0A6M4H3T0"/>
<dbReference type="EMBL" id="CP053073">
    <property type="protein sequence ID" value="QJR13738.1"/>
    <property type="molecule type" value="Genomic_DNA"/>
</dbReference>
<dbReference type="Pfam" id="PF11086">
    <property type="entry name" value="DUF2878"/>
    <property type="match status" value="1"/>
</dbReference>
<evidence type="ECO:0008006" key="4">
    <source>
        <dbReference type="Google" id="ProtNLM"/>
    </source>
</evidence>
<dbReference type="KEGG" id="upl:DSM104440_00528"/>
<feature type="transmembrane region" description="Helical" evidence="1">
    <location>
        <begin position="51"/>
        <end position="73"/>
    </location>
</feature>
<name>A0A6M4H3T0_9PROT</name>